<dbReference type="InterPro" id="IPR036197">
    <property type="entry name" value="NarG-like_sf"/>
</dbReference>
<dbReference type="GO" id="GO:0016491">
    <property type="term" value="F:oxidoreductase activity"/>
    <property type="evidence" value="ECO:0007669"/>
    <property type="project" value="UniProtKB-KW"/>
</dbReference>
<dbReference type="Proteomes" id="UP000287701">
    <property type="component" value="Chromosome"/>
</dbReference>
<dbReference type="GO" id="GO:0051539">
    <property type="term" value="F:4 iron, 4 sulfur cluster binding"/>
    <property type="evidence" value="ECO:0007669"/>
    <property type="project" value="UniProtKB-KW"/>
</dbReference>
<dbReference type="PANTHER" id="PTHR43255">
    <property type="entry name" value="IRON-SULFUR-BINDING OXIDOREDUCTASE FADF-RELATED-RELATED"/>
    <property type="match status" value="1"/>
</dbReference>
<dbReference type="PROSITE" id="PS51379">
    <property type="entry name" value="4FE4S_FER_2"/>
    <property type="match status" value="1"/>
</dbReference>
<keyword evidence="2" id="KW-0479">Metal-binding</keyword>
<keyword evidence="6" id="KW-0472">Membrane</keyword>
<keyword evidence="4" id="KW-0408">Iron</keyword>
<feature type="transmembrane region" description="Helical" evidence="6">
    <location>
        <begin position="6"/>
        <end position="23"/>
    </location>
</feature>
<dbReference type="SUPFAM" id="SSF103501">
    <property type="entry name" value="Respiratory nitrate reductase 1 gamma chain"/>
    <property type="match status" value="1"/>
</dbReference>
<protein>
    <submittedName>
        <fullName evidence="8">4Fe-4S dicluster domain-containing protein</fullName>
    </submittedName>
</protein>
<keyword evidence="5" id="KW-0411">Iron-sulfur</keyword>
<dbReference type="GO" id="GO:0005886">
    <property type="term" value="C:plasma membrane"/>
    <property type="evidence" value="ECO:0007669"/>
    <property type="project" value="TreeGrafter"/>
</dbReference>
<dbReference type="RefSeq" id="WP_128500893.1">
    <property type="nucleotide sequence ID" value="NZ_CP035107.1"/>
</dbReference>
<dbReference type="InterPro" id="IPR051460">
    <property type="entry name" value="HdrC_iron-sulfur_subunit"/>
</dbReference>
<accession>A0A410JQG3</accession>
<dbReference type="OrthoDB" id="9769677at2"/>
<feature type="transmembrane region" description="Helical" evidence="6">
    <location>
        <begin position="63"/>
        <end position="83"/>
    </location>
</feature>
<dbReference type="InterPro" id="IPR017900">
    <property type="entry name" value="4Fe4S_Fe_S_CS"/>
</dbReference>
<feature type="transmembrane region" description="Helical" evidence="6">
    <location>
        <begin position="208"/>
        <end position="226"/>
    </location>
</feature>
<dbReference type="EMBL" id="CP035107">
    <property type="protein sequence ID" value="QAR30400.1"/>
    <property type="molecule type" value="Genomic_DNA"/>
</dbReference>
<evidence type="ECO:0000256" key="6">
    <source>
        <dbReference type="SAM" id="Phobius"/>
    </source>
</evidence>
<evidence type="ECO:0000313" key="8">
    <source>
        <dbReference type="EMBL" id="QAR30400.1"/>
    </source>
</evidence>
<dbReference type="AlphaFoldDB" id="A0A410JQG3"/>
<name>A0A410JQG3_ORNRH</name>
<sequence>MLAQILFAIALLCGIGFFVFNVKKIKRNIWLGRKINRSDNKRKRWQKTMLIALGQSKMMVRPIAGILHITAYLGFFIINIELLEIIIDGLFGSHRAFGFMGDFYNALIGGFEILAALVLIAVVLFFIRRKLLSIQRFKILKGFPKTDAYLILIIEFFLMLAFLCMNAADFYLHQIQGIDLAGSFPISKYLFSGFKNLNETTLFIIERTAWWFHILGILVFLNYLYYSKHLHILLAFPNVWYSKLQPKGELDNLESVKKEVALMMDPNIDPFSVTPEPSTETFGANDIFDLTRVQLLNAYTCTECGRCTAECPAHLTGKKLSPRKIMMKTRDRLEEVSKNINKNKEFVPDNKTLLGDYISAEEIWACTSCNACTQACPIEIDPLSIIINLRQYLVMEKSEAPTELNHMMQNIENNGAPWQFNNADRLNWVNDK</sequence>
<evidence type="ECO:0000259" key="7">
    <source>
        <dbReference type="PROSITE" id="PS51379"/>
    </source>
</evidence>
<reference evidence="8 9" key="1">
    <citation type="submission" date="2019-01" db="EMBL/GenBank/DDBJ databases">
        <title>Whole Genome of Ornithobacterium rhinotracheale FARPER-174b.</title>
        <authorList>
            <person name="Tataje-Lavanda L.A."/>
            <person name="Montalvan A."/>
            <person name="Montesinos R."/>
            <person name="Zimic M."/>
            <person name="Fernandez-Sanchez M."/>
            <person name="Fernandez-Diaz M."/>
        </authorList>
    </citation>
    <scope>NUCLEOTIDE SEQUENCE [LARGE SCALE GENOMIC DNA]</scope>
    <source>
        <strain evidence="8 9">FARPER-174b</strain>
    </source>
</reference>
<evidence type="ECO:0000256" key="3">
    <source>
        <dbReference type="ARBA" id="ARBA00023002"/>
    </source>
</evidence>
<dbReference type="PANTHER" id="PTHR43255:SF1">
    <property type="entry name" value="IRON-SULFUR-BINDING OXIDOREDUCTASE FADF-RELATED"/>
    <property type="match status" value="1"/>
</dbReference>
<dbReference type="Gene3D" id="1.20.950.20">
    <property type="entry name" value="Transmembrane di-heme cytochromes, Chain C"/>
    <property type="match status" value="1"/>
</dbReference>
<feature type="domain" description="4Fe-4S ferredoxin-type" evidence="7">
    <location>
        <begin position="291"/>
        <end position="323"/>
    </location>
</feature>
<dbReference type="InterPro" id="IPR009051">
    <property type="entry name" value="Helical_ferredxn"/>
</dbReference>
<dbReference type="InterPro" id="IPR017896">
    <property type="entry name" value="4Fe4S_Fe-S-bd"/>
</dbReference>
<evidence type="ECO:0000256" key="1">
    <source>
        <dbReference type="ARBA" id="ARBA00022485"/>
    </source>
</evidence>
<evidence type="ECO:0000313" key="9">
    <source>
        <dbReference type="Proteomes" id="UP000287701"/>
    </source>
</evidence>
<evidence type="ECO:0000256" key="5">
    <source>
        <dbReference type="ARBA" id="ARBA00023014"/>
    </source>
</evidence>
<dbReference type="Pfam" id="PF13187">
    <property type="entry name" value="Fer4_9"/>
    <property type="match status" value="1"/>
</dbReference>
<organism evidence="8 9">
    <name type="scientific">Ornithobacterium rhinotracheale</name>
    <dbReference type="NCBI Taxonomy" id="28251"/>
    <lineage>
        <taxon>Bacteria</taxon>
        <taxon>Pseudomonadati</taxon>
        <taxon>Bacteroidota</taxon>
        <taxon>Flavobacteriia</taxon>
        <taxon>Flavobacteriales</taxon>
        <taxon>Weeksellaceae</taxon>
        <taxon>Ornithobacterium</taxon>
    </lineage>
</organism>
<dbReference type="Gene3D" id="1.10.1060.10">
    <property type="entry name" value="Alpha-helical ferredoxin"/>
    <property type="match status" value="1"/>
</dbReference>
<keyword evidence="6" id="KW-1133">Transmembrane helix</keyword>
<proteinExistence type="predicted"/>
<feature type="transmembrane region" description="Helical" evidence="6">
    <location>
        <begin position="148"/>
        <end position="168"/>
    </location>
</feature>
<keyword evidence="3" id="KW-0560">Oxidoreductase</keyword>
<feature type="transmembrane region" description="Helical" evidence="6">
    <location>
        <begin position="103"/>
        <end position="127"/>
    </location>
</feature>
<evidence type="ECO:0000256" key="2">
    <source>
        <dbReference type="ARBA" id="ARBA00022723"/>
    </source>
</evidence>
<gene>
    <name evidence="8" type="ORF">EQP59_03050</name>
</gene>
<dbReference type="GO" id="GO:0046872">
    <property type="term" value="F:metal ion binding"/>
    <property type="evidence" value="ECO:0007669"/>
    <property type="project" value="UniProtKB-KW"/>
</dbReference>
<dbReference type="PROSITE" id="PS00198">
    <property type="entry name" value="4FE4S_FER_1"/>
    <property type="match status" value="2"/>
</dbReference>
<keyword evidence="6" id="KW-0812">Transmembrane</keyword>
<evidence type="ECO:0000256" key="4">
    <source>
        <dbReference type="ARBA" id="ARBA00023004"/>
    </source>
</evidence>
<dbReference type="SUPFAM" id="SSF46548">
    <property type="entry name" value="alpha-helical ferredoxin"/>
    <property type="match status" value="1"/>
</dbReference>
<keyword evidence="1" id="KW-0004">4Fe-4S</keyword>